<dbReference type="PANTHER" id="PTHR33359:SF1">
    <property type="entry name" value="MOLYBDOPTERIN SYNTHASE SULFUR CARRIER SUBUNIT"/>
    <property type="match status" value="1"/>
</dbReference>
<dbReference type="SUPFAM" id="SSF54285">
    <property type="entry name" value="MoaD/ThiS"/>
    <property type="match status" value="1"/>
</dbReference>
<dbReference type="STRING" id="29172.A0A0D8XMF0"/>
<dbReference type="Pfam" id="PF02597">
    <property type="entry name" value="ThiS"/>
    <property type="match status" value="1"/>
</dbReference>
<dbReference type="PANTHER" id="PTHR33359">
    <property type="entry name" value="MOLYBDOPTERIN SYNTHASE SULFUR CARRIER SUBUNIT"/>
    <property type="match status" value="1"/>
</dbReference>
<dbReference type="InterPro" id="IPR012675">
    <property type="entry name" value="Beta-grasp_dom_sf"/>
</dbReference>
<evidence type="ECO:0000256" key="1">
    <source>
        <dbReference type="ARBA" id="ARBA00022741"/>
    </source>
</evidence>
<dbReference type="GO" id="GO:0006777">
    <property type="term" value="P:Mo-molybdopterin cofactor biosynthetic process"/>
    <property type="evidence" value="ECO:0007669"/>
    <property type="project" value="InterPro"/>
</dbReference>
<evidence type="ECO:0000313" key="3">
    <source>
        <dbReference type="Proteomes" id="UP000053766"/>
    </source>
</evidence>
<reference evidence="2 3" key="1">
    <citation type="submission" date="2013-11" db="EMBL/GenBank/DDBJ databases">
        <title>Draft genome of the bovine lungworm Dictyocaulus viviparus.</title>
        <authorList>
            <person name="Mitreva M."/>
        </authorList>
    </citation>
    <scope>NUCLEOTIDE SEQUENCE [LARGE SCALE GENOMIC DNA]</scope>
    <source>
        <strain evidence="2 3">HannoverDv2000</strain>
    </source>
</reference>
<evidence type="ECO:0000313" key="2">
    <source>
        <dbReference type="EMBL" id="KJH44927.1"/>
    </source>
</evidence>
<dbReference type="CDD" id="cd00754">
    <property type="entry name" value="Ubl_MoaD"/>
    <property type="match status" value="1"/>
</dbReference>
<gene>
    <name evidence="2" type="ORF">DICVIV_09045</name>
</gene>
<dbReference type="Proteomes" id="UP000053766">
    <property type="component" value="Unassembled WGS sequence"/>
</dbReference>
<name>A0A0D8XMF0_DICVI</name>
<sequence length="89" mass="9861">MTDDNVDVKVLFFGKARELMGCNEATARLPRVIAYDTLKDMIFGELFKPLNAISSTCVLAIDHKYANNKEIVNLYQRSEVAVIPPLSGG</sequence>
<dbReference type="InterPro" id="IPR044672">
    <property type="entry name" value="MOCS2A"/>
</dbReference>
<dbReference type="Gene3D" id="3.10.20.30">
    <property type="match status" value="1"/>
</dbReference>
<dbReference type="GO" id="GO:0000166">
    <property type="term" value="F:nucleotide binding"/>
    <property type="evidence" value="ECO:0007669"/>
    <property type="project" value="UniProtKB-KW"/>
</dbReference>
<dbReference type="OrthoDB" id="5531344at2759"/>
<dbReference type="EMBL" id="KN716439">
    <property type="protein sequence ID" value="KJH44927.1"/>
    <property type="molecule type" value="Genomic_DNA"/>
</dbReference>
<keyword evidence="3" id="KW-1185">Reference proteome</keyword>
<protein>
    <submittedName>
        <fullName evidence="2">Putative molybdopterin converting factor, subunit 1</fullName>
    </submittedName>
</protein>
<dbReference type="InterPro" id="IPR003749">
    <property type="entry name" value="ThiS/MoaD-like"/>
</dbReference>
<dbReference type="GO" id="GO:1990133">
    <property type="term" value="C:molybdopterin adenylyltransferase complex"/>
    <property type="evidence" value="ECO:0007669"/>
    <property type="project" value="TreeGrafter"/>
</dbReference>
<accession>A0A0D8XMF0</accession>
<organism evidence="2 3">
    <name type="scientific">Dictyocaulus viviparus</name>
    <name type="common">Bovine lungworm</name>
    <dbReference type="NCBI Taxonomy" id="29172"/>
    <lineage>
        <taxon>Eukaryota</taxon>
        <taxon>Metazoa</taxon>
        <taxon>Ecdysozoa</taxon>
        <taxon>Nematoda</taxon>
        <taxon>Chromadorea</taxon>
        <taxon>Rhabditida</taxon>
        <taxon>Rhabditina</taxon>
        <taxon>Rhabditomorpha</taxon>
        <taxon>Strongyloidea</taxon>
        <taxon>Metastrongylidae</taxon>
        <taxon>Dictyocaulus</taxon>
    </lineage>
</organism>
<dbReference type="AlphaFoldDB" id="A0A0D8XMF0"/>
<proteinExistence type="predicted"/>
<dbReference type="InterPro" id="IPR016155">
    <property type="entry name" value="Mopterin_synth/thiamin_S_b"/>
</dbReference>
<keyword evidence="1" id="KW-0547">Nucleotide-binding</keyword>
<reference evidence="3" key="2">
    <citation type="journal article" date="2016" name="Sci. Rep.">
        <title>Dictyocaulus viviparus genome, variome and transcriptome elucidate lungworm biology and support future intervention.</title>
        <authorList>
            <person name="McNulty S.N."/>
            <person name="Strube C."/>
            <person name="Rosa B.A."/>
            <person name="Martin J.C."/>
            <person name="Tyagi R."/>
            <person name="Choi Y.J."/>
            <person name="Wang Q."/>
            <person name="Hallsworth Pepin K."/>
            <person name="Zhang X."/>
            <person name="Ozersky P."/>
            <person name="Wilson R.K."/>
            <person name="Sternberg P.W."/>
            <person name="Gasser R.B."/>
            <person name="Mitreva M."/>
        </authorList>
    </citation>
    <scope>NUCLEOTIDE SEQUENCE [LARGE SCALE GENOMIC DNA]</scope>
    <source>
        <strain evidence="3">HannoverDv2000</strain>
    </source>
</reference>